<gene>
    <name evidence="1" type="ORF">PanWU01x14_123760</name>
</gene>
<evidence type="ECO:0000313" key="2">
    <source>
        <dbReference type="Proteomes" id="UP000237105"/>
    </source>
</evidence>
<evidence type="ECO:0000313" key="1">
    <source>
        <dbReference type="EMBL" id="PON64499.1"/>
    </source>
</evidence>
<accession>A0A2P5CTX1</accession>
<reference evidence="2" key="1">
    <citation type="submission" date="2016-06" db="EMBL/GenBank/DDBJ databases">
        <title>Parallel loss of symbiosis genes in relatives of nitrogen-fixing non-legume Parasponia.</title>
        <authorList>
            <person name="Van Velzen R."/>
            <person name="Holmer R."/>
            <person name="Bu F."/>
            <person name="Rutten L."/>
            <person name="Van Zeijl A."/>
            <person name="Liu W."/>
            <person name="Santuari L."/>
            <person name="Cao Q."/>
            <person name="Sharma T."/>
            <person name="Shen D."/>
            <person name="Roswanjaya Y."/>
            <person name="Wardhani T."/>
            <person name="Kalhor M.S."/>
            <person name="Jansen J."/>
            <person name="Van den Hoogen J."/>
            <person name="Gungor B."/>
            <person name="Hartog M."/>
            <person name="Hontelez J."/>
            <person name="Verver J."/>
            <person name="Yang W.-C."/>
            <person name="Schijlen E."/>
            <person name="Repin R."/>
            <person name="Schilthuizen M."/>
            <person name="Schranz E."/>
            <person name="Heidstra R."/>
            <person name="Miyata K."/>
            <person name="Fedorova E."/>
            <person name="Kohlen W."/>
            <person name="Bisseling T."/>
            <person name="Smit S."/>
            <person name="Geurts R."/>
        </authorList>
    </citation>
    <scope>NUCLEOTIDE SEQUENCE [LARGE SCALE GENOMIC DNA]</scope>
    <source>
        <strain evidence="2">cv. WU1-14</strain>
    </source>
</reference>
<name>A0A2P5CTX1_PARAD</name>
<dbReference type="PANTHER" id="PTHR33710:SF77">
    <property type="entry name" value="DNASE I-LIKE SUPERFAMILY PROTEIN"/>
    <property type="match status" value="1"/>
</dbReference>
<comment type="caution">
    <text evidence="1">The sequence shown here is derived from an EMBL/GenBank/DDBJ whole genome shotgun (WGS) entry which is preliminary data.</text>
</comment>
<dbReference type="Proteomes" id="UP000237105">
    <property type="component" value="Unassembled WGS sequence"/>
</dbReference>
<proteinExistence type="predicted"/>
<keyword evidence="2" id="KW-1185">Reference proteome</keyword>
<protein>
    <submittedName>
        <fullName evidence="1">Uncharacterized protein</fullName>
    </submittedName>
</protein>
<dbReference type="PANTHER" id="PTHR33710">
    <property type="entry name" value="BNAC02G09200D PROTEIN"/>
    <property type="match status" value="1"/>
</dbReference>
<organism evidence="1 2">
    <name type="scientific">Parasponia andersonii</name>
    <name type="common">Sponia andersonii</name>
    <dbReference type="NCBI Taxonomy" id="3476"/>
    <lineage>
        <taxon>Eukaryota</taxon>
        <taxon>Viridiplantae</taxon>
        <taxon>Streptophyta</taxon>
        <taxon>Embryophyta</taxon>
        <taxon>Tracheophyta</taxon>
        <taxon>Spermatophyta</taxon>
        <taxon>Magnoliopsida</taxon>
        <taxon>eudicotyledons</taxon>
        <taxon>Gunneridae</taxon>
        <taxon>Pentapetalae</taxon>
        <taxon>rosids</taxon>
        <taxon>fabids</taxon>
        <taxon>Rosales</taxon>
        <taxon>Cannabaceae</taxon>
        <taxon>Parasponia</taxon>
    </lineage>
</organism>
<dbReference type="EMBL" id="JXTB01000095">
    <property type="protein sequence ID" value="PON64499.1"/>
    <property type="molecule type" value="Genomic_DNA"/>
</dbReference>
<sequence length="105" mass="12445">MANIQEHIDRYICNESWRTLFPLAAVENLDFYKSNNRLILLTLMEKLENSDRHDRPFRFESSWVNENDCMEIVNYHWGSFGDDKENDSFRDINVQLASSGDKPVQ</sequence>
<dbReference type="AlphaFoldDB" id="A0A2P5CTX1"/>
<dbReference type="OrthoDB" id="1166633at2759"/>